<dbReference type="InterPro" id="IPR019760">
    <property type="entry name" value="DNA-dir_DNA_pol_A_CS"/>
</dbReference>
<dbReference type="InterPro" id="IPR002421">
    <property type="entry name" value="5-3_exonuclease"/>
</dbReference>
<dbReference type="RefSeq" id="WP_262431741.1">
    <property type="nucleotide sequence ID" value="NZ_JACRTE010000004.1"/>
</dbReference>
<dbReference type="Pfam" id="PF01367">
    <property type="entry name" value="5_3_exonuc"/>
    <property type="match status" value="1"/>
</dbReference>
<gene>
    <name evidence="13 16" type="primary">polA</name>
    <name evidence="16" type="ORF">H8706_04980</name>
</gene>
<dbReference type="GO" id="GO:0008409">
    <property type="term" value="F:5'-3' exonuclease activity"/>
    <property type="evidence" value="ECO:0007669"/>
    <property type="project" value="UniProtKB-UniRule"/>
</dbReference>
<dbReference type="EMBL" id="JACRTE010000004">
    <property type="protein sequence ID" value="MBC8596223.1"/>
    <property type="molecule type" value="Genomic_DNA"/>
</dbReference>
<dbReference type="PROSITE" id="PS00447">
    <property type="entry name" value="DNA_POLYMERASE_A"/>
    <property type="match status" value="1"/>
</dbReference>
<keyword evidence="10 13" id="KW-0234">DNA repair</keyword>
<dbReference type="CDD" id="cd09859">
    <property type="entry name" value="PIN_53EXO"/>
    <property type="match status" value="1"/>
</dbReference>
<name>A0A926F5P3_9FIRM</name>
<comment type="function">
    <text evidence="13">In addition to polymerase activity, this DNA polymerase exhibits 5'-3' exonuclease activity.</text>
</comment>
<comment type="catalytic activity">
    <reaction evidence="11 13">
        <text>DNA(n) + a 2'-deoxyribonucleoside 5'-triphosphate = DNA(n+1) + diphosphate</text>
        <dbReference type="Rhea" id="RHEA:22508"/>
        <dbReference type="Rhea" id="RHEA-COMP:17339"/>
        <dbReference type="Rhea" id="RHEA-COMP:17340"/>
        <dbReference type="ChEBI" id="CHEBI:33019"/>
        <dbReference type="ChEBI" id="CHEBI:61560"/>
        <dbReference type="ChEBI" id="CHEBI:173112"/>
        <dbReference type="EC" id="2.7.7.7"/>
    </reaction>
</comment>
<dbReference type="FunFam" id="1.10.150.20:FF:000002">
    <property type="entry name" value="DNA polymerase I"/>
    <property type="match status" value="1"/>
</dbReference>
<evidence type="ECO:0000256" key="11">
    <source>
        <dbReference type="ARBA" id="ARBA00049244"/>
    </source>
</evidence>
<comment type="subunit">
    <text evidence="13">Single-chain monomer with multiple functions.</text>
</comment>
<feature type="domain" description="5'-3' exonuclease" evidence="14">
    <location>
        <begin position="2"/>
        <end position="262"/>
    </location>
</feature>
<dbReference type="InterPro" id="IPR036397">
    <property type="entry name" value="RNaseH_sf"/>
</dbReference>
<comment type="caution">
    <text evidence="16">The sequence shown here is derived from an EMBL/GenBank/DDBJ whole genome shotgun (WGS) entry which is preliminary data.</text>
</comment>
<dbReference type="SUPFAM" id="SSF88723">
    <property type="entry name" value="PIN domain-like"/>
    <property type="match status" value="1"/>
</dbReference>
<dbReference type="Pfam" id="PF02739">
    <property type="entry name" value="5_3_exonuc_N"/>
    <property type="match status" value="1"/>
</dbReference>
<dbReference type="InterPro" id="IPR008918">
    <property type="entry name" value="HhH2"/>
</dbReference>
<feature type="domain" description="DNA-directed DNA polymerase family A palm" evidence="15">
    <location>
        <begin position="629"/>
        <end position="838"/>
    </location>
</feature>
<dbReference type="InterPro" id="IPR054690">
    <property type="entry name" value="DNA_polI_exonuclease"/>
</dbReference>
<dbReference type="GO" id="GO:0006261">
    <property type="term" value="P:DNA-templated DNA replication"/>
    <property type="evidence" value="ECO:0007669"/>
    <property type="project" value="UniProtKB-UniRule"/>
</dbReference>
<dbReference type="Gene3D" id="3.40.50.1010">
    <property type="entry name" value="5'-nuclease"/>
    <property type="match status" value="1"/>
</dbReference>
<evidence type="ECO:0000256" key="9">
    <source>
        <dbReference type="ARBA" id="ARBA00023125"/>
    </source>
</evidence>
<dbReference type="Pfam" id="PF22619">
    <property type="entry name" value="DNA_polI_exo1"/>
    <property type="match status" value="1"/>
</dbReference>
<proteinExistence type="inferred from homology"/>
<dbReference type="InterPro" id="IPR018320">
    <property type="entry name" value="DNA_polymerase_1"/>
</dbReference>
<protein>
    <recommendedName>
        <fullName evidence="3 12">DNA polymerase I</fullName>
        <ecNumber evidence="2 12">2.7.7.7</ecNumber>
    </recommendedName>
</protein>
<dbReference type="Gene3D" id="3.30.420.10">
    <property type="entry name" value="Ribonuclease H-like superfamily/Ribonuclease H"/>
    <property type="match status" value="1"/>
</dbReference>
<dbReference type="InterPro" id="IPR012337">
    <property type="entry name" value="RNaseH-like_sf"/>
</dbReference>
<dbReference type="InterPro" id="IPR001098">
    <property type="entry name" value="DNA-dir_DNA_pol_A_palm_dom"/>
</dbReference>
<dbReference type="SUPFAM" id="SSF47807">
    <property type="entry name" value="5' to 3' exonuclease, C-terminal subdomain"/>
    <property type="match status" value="1"/>
</dbReference>
<dbReference type="AlphaFoldDB" id="A0A926F5P3"/>
<evidence type="ECO:0000259" key="15">
    <source>
        <dbReference type="SMART" id="SM00482"/>
    </source>
</evidence>
<dbReference type="InterPro" id="IPR020046">
    <property type="entry name" value="5-3_exonucl_a-hlix_arch_N"/>
</dbReference>
<keyword evidence="9 13" id="KW-0238">DNA-binding</keyword>
<dbReference type="Pfam" id="PF00476">
    <property type="entry name" value="DNA_pol_A"/>
    <property type="match status" value="1"/>
</dbReference>
<dbReference type="InterPro" id="IPR002298">
    <property type="entry name" value="DNA_polymerase_A"/>
</dbReference>
<dbReference type="FunFam" id="1.10.150.20:FF:000003">
    <property type="entry name" value="DNA polymerase I"/>
    <property type="match status" value="1"/>
</dbReference>
<evidence type="ECO:0000256" key="12">
    <source>
        <dbReference type="NCBIfam" id="TIGR00593"/>
    </source>
</evidence>
<keyword evidence="5 13" id="KW-0548">Nucleotidyltransferase</keyword>
<dbReference type="InterPro" id="IPR043502">
    <property type="entry name" value="DNA/RNA_pol_sf"/>
</dbReference>
<dbReference type="Gene3D" id="3.30.70.370">
    <property type="match status" value="1"/>
</dbReference>
<evidence type="ECO:0000256" key="5">
    <source>
        <dbReference type="ARBA" id="ARBA00022695"/>
    </source>
</evidence>
<dbReference type="PRINTS" id="PR00868">
    <property type="entry name" value="DNAPOLI"/>
</dbReference>
<dbReference type="SUPFAM" id="SSF53098">
    <property type="entry name" value="Ribonuclease H-like"/>
    <property type="match status" value="1"/>
</dbReference>
<dbReference type="NCBIfam" id="NF004397">
    <property type="entry name" value="PRK05755.1"/>
    <property type="match status" value="1"/>
</dbReference>
<dbReference type="GO" id="GO:0006302">
    <property type="term" value="P:double-strand break repair"/>
    <property type="evidence" value="ECO:0007669"/>
    <property type="project" value="TreeGrafter"/>
</dbReference>
<dbReference type="GO" id="GO:0003887">
    <property type="term" value="F:DNA-directed DNA polymerase activity"/>
    <property type="evidence" value="ECO:0007669"/>
    <property type="project" value="UniProtKB-UniRule"/>
</dbReference>
<dbReference type="Gene3D" id="1.10.150.20">
    <property type="entry name" value="5' to 3' exonuclease, C-terminal subdomain"/>
    <property type="match status" value="2"/>
</dbReference>
<dbReference type="FunFam" id="1.20.1060.10:FF:000001">
    <property type="entry name" value="DNA polymerase I"/>
    <property type="match status" value="1"/>
</dbReference>
<sequence length="872" mass="98117">MKKLLLIDGNSIINRAFYGIKLLTNKSGVFTNGIYGFLNILFKNIDELSPDYVCVAFDLKAPTFRHKMYDGYKAQRKPMPKELAMQMPILKDVLSALNIAMYEKEGYEADDIIGTISRICDEENVGCYIVTGDRDDLQLASQNTKILLTVTKGGANETTSYDEDAVFEKYGVTPERFIDVKALMGDSSDNIPGVAGIGEKTALGLIRKYENLDGVFAHADENTKSVAKKLADGKDSAYLSYTLAKIDRFVPIDFNFDDNLYGNFDAEKTEKIFKNLEFNSFLKKLGIGGAKTRAEVKFEKLNKAETSCGDDNNLVYRIYEADGEIFAFCYLSGDTVFAIYNDMFTEGDFYGEIKRVFEDENITKISSDIKKDIVLLHGRNIEFNGKYFDTSVGGYILNPSRSNYEISAVASEFLDIEIPDLKETLKKEKCTVSALNSETFSRIAAGETDAVSALWKYEKAEAEKHEQPHLLYDIELPLVKVLASMEIEGFKVDRQKLSDFSKYLSENIGILEKQIYAIAGEEFNISSPKQLGVILFEKLNLPAVKKTKTGYSTNAEVLEKLRGYNDIVEYILEYRMLTKLKSTYADGLLAVIGSDGRVHSSFNQTVTVTGRISSTEPNLQNIPQRKELGREIRKMFVAKNDEYTLVDADYSQIELRVLAHIADDKNMIEAFKNGADIHTATAKNVFGVTDDEITPMLRSKAKAINFGIVYGKGEFSLAQDLHVTRKEAKAYIDGYFEKYSGIKKYMENIVKTGKEQGFVETIFGRRRYIPELKSSNFMLRSSGERMALNTPIQGTAADIIKIAMVKVYNALKAENLKSKLILQVHDELLIETYIPEKEKVKKILKECMESACDLKARLVAEVGEGKTWYDAH</sequence>
<keyword evidence="13" id="KW-0269">Exonuclease</keyword>
<organism evidence="16 17">
    <name type="scientific">Qingrenia yutianensis</name>
    <dbReference type="NCBI Taxonomy" id="2763676"/>
    <lineage>
        <taxon>Bacteria</taxon>
        <taxon>Bacillati</taxon>
        <taxon>Bacillota</taxon>
        <taxon>Clostridia</taxon>
        <taxon>Eubacteriales</taxon>
        <taxon>Oscillospiraceae</taxon>
        <taxon>Qingrenia</taxon>
    </lineage>
</organism>
<dbReference type="SMART" id="SM00475">
    <property type="entry name" value="53EXOc"/>
    <property type="match status" value="1"/>
</dbReference>
<dbReference type="SMART" id="SM00279">
    <property type="entry name" value="HhH2"/>
    <property type="match status" value="1"/>
</dbReference>
<evidence type="ECO:0000256" key="2">
    <source>
        <dbReference type="ARBA" id="ARBA00012417"/>
    </source>
</evidence>
<dbReference type="CDD" id="cd08637">
    <property type="entry name" value="DNA_pol_A_pol_I_C"/>
    <property type="match status" value="1"/>
</dbReference>
<dbReference type="CDD" id="cd09898">
    <property type="entry name" value="H3TH_53EXO"/>
    <property type="match status" value="1"/>
</dbReference>
<dbReference type="InterPro" id="IPR029060">
    <property type="entry name" value="PIN-like_dom_sf"/>
</dbReference>
<evidence type="ECO:0000256" key="1">
    <source>
        <dbReference type="ARBA" id="ARBA00007705"/>
    </source>
</evidence>
<keyword evidence="8 13" id="KW-0239">DNA-directed DNA polymerase</keyword>
<evidence type="ECO:0000256" key="6">
    <source>
        <dbReference type="ARBA" id="ARBA00022705"/>
    </source>
</evidence>
<evidence type="ECO:0000256" key="3">
    <source>
        <dbReference type="ARBA" id="ARBA00020311"/>
    </source>
</evidence>
<keyword evidence="17" id="KW-1185">Reference proteome</keyword>
<evidence type="ECO:0000256" key="13">
    <source>
        <dbReference type="RuleBase" id="RU004460"/>
    </source>
</evidence>
<keyword evidence="13" id="KW-0540">Nuclease</keyword>
<dbReference type="NCBIfam" id="TIGR00593">
    <property type="entry name" value="pola"/>
    <property type="match status" value="1"/>
</dbReference>
<comment type="similarity">
    <text evidence="1 13">Belongs to the DNA polymerase type-A family.</text>
</comment>
<evidence type="ECO:0000256" key="10">
    <source>
        <dbReference type="ARBA" id="ARBA00023204"/>
    </source>
</evidence>
<keyword evidence="4 13" id="KW-0808">Transferase</keyword>
<dbReference type="InterPro" id="IPR020045">
    <property type="entry name" value="DNA_polI_H3TH"/>
</dbReference>
<dbReference type="SUPFAM" id="SSF56672">
    <property type="entry name" value="DNA/RNA polymerases"/>
    <property type="match status" value="1"/>
</dbReference>
<evidence type="ECO:0000313" key="16">
    <source>
        <dbReference type="EMBL" id="MBC8596223.1"/>
    </source>
</evidence>
<reference evidence="16" key="1">
    <citation type="submission" date="2020-08" db="EMBL/GenBank/DDBJ databases">
        <title>Genome public.</title>
        <authorList>
            <person name="Liu C."/>
            <person name="Sun Q."/>
        </authorList>
    </citation>
    <scope>NUCLEOTIDE SEQUENCE</scope>
    <source>
        <strain evidence="16">NSJ-50</strain>
    </source>
</reference>
<dbReference type="Gene3D" id="1.20.1060.10">
    <property type="entry name" value="Taq DNA Polymerase, Chain T, domain 4"/>
    <property type="match status" value="1"/>
</dbReference>
<dbReference type="PANTHER" id="PTHR10133:SF27">
    <property type="entry name" value="DNA POLYMERASE NU"/>
    <property type="match status" value="1"/>
</dbReference>
<dbReference type="PANTHER" id="PTHR10133">
    <property type="entry name" value="DNA POLYMERASE I"/>
    <property type="match status" value="1"/>
</dbReference>
<evidence type="ECO:0000256" key="4">
    <source>
        <dbReference type="ARBA" id="ARBA00022679"/>
    </source>
</evidence>
<dbReference type="EC" id="2.7.7.7" evidence="2 12"/>
<dbReference type="InterPro" id="IPR036279">
    <property type="entry name" value="5-3_exonuclease_C_sf"/>
</dbReference>
<evidence type="ECO:0000313" key="17">
    <source>
        <dbReference type="Proteomes" id="UP000647416"/>
    </source>
</evidence>
<dbReference type="SMART" id="SM00482">
    <property type="entry name" value="POLAc"/>
    <property type="match status" value="1"/>
</dbReference>
<keyword evidence="6 13" id="KW-0235">DNA replication</keyword>
<dbReference type="GO" id="GO:0003677">
    <property type="term" value="F:DNA binding"/>
    <property type="evidence" value="ECO:0007669"/>
    <property type="project" value="UniProtKB-UniRule"/>
</dbReference>
<keyword evidence="7 13" id="KW-0227">DNA damage</keyword>
<accession>A0A926F5P3</accession>
<dbReference type="Proteomes" id="UP000647416">
    <property type="component" value="Unassembled WGS sequence"/>
</dbReference>
<evidence type="ECO:0000259" key="14">
    <source>
        <dbReference type="SMART" id="SM00475"/>
    </source>
</evidence>
<dbReference type="CDD" id="cd06140">
    <property type="entry name" value="DNA_polA_I_Bacillus_like_exo"/>
    <property type="match status" value="1"/>
</dbReference>
<evidence type="ECO:0000256" key="7">
    <source>
        <dbReference type="ARBA" id="ARBA00022763"/>
    </source>
</evidence>
<keyword evidence="13" id="KW-0378">Hydrolase</keyword>
<evidence type="ECO:0000256" key="8">
    <source>
        <dbReference type="ARBA" id="ARBA00022932"/>
    </source>
</evidence>